<gene>
    <name evidence="2" type="ORF">U473_06315</name>
</gene>
<proteinExistence type="predicted"/>
<evidence type="ECO:0000313" key="2">
    <source>
        <dbReference type="EMBL" id="KXG43670.1"/>
    </source>
</evidence>
<feature type="transmembrane region" description="Helical" evidence="1">
    <location>
        <begin position="129"/>
        <end position="155"/>
    </location>
</feature>
<dbReference type="EMBL" id="LSKU01000001">
    <property type="protein sequence ID" value="KXG43670.1"/>
    <property type="molecule type" value="Genomic_DNA"/>
</dbReference>
<dbReference type="Gene3D" id="1.10.1760.20">
    <property type="match status" value="1"/>
</dbReference>
<accession>A0A135L3Y4</accession>
<feature type="transmembrane region" description="Helical" evidence="1">
    <location>
        <begin position="96"/>
        <end position="123"/>
    </location>
</feature>
<keyword evidence="1" id="KW-0812">Transmembrane</keyword>
<dbReference type="Proteomes" id="UP000070352">
    <property type="component" value="Unassembled WGS sequence"/>
</dbReference>
<feature type="transmembrane region" description="Helical" evidence="1">
    <location>
        <begin position="67"/>
        <end position="89"/>
    </location>
</feature>
<evidence type="ECO:0000256" key="1">
    <source>
        <dbReference type="SAM" id="Phobius"/>
    </source>
</evidence>
<keyword evidence="3" id="KW-1185">Reference proteome</keyword>
<dbReference type="NCBIfam" id="TIGR02359">
    <property type="entry name" value="thiW"/>
    <property type="match status" value="1"/>
</dbReference>
<dbReference type="RefSeq" id="WP_068724456.1">
    <property type="nucleotide sequence ID" value="NZ_LSKU01000001.1"/>
</dbReference>
<dbReference type="Pfam" id="PF09512">
    <property type="entry name" value="ThiW"/>
    <property type="match status" value="1"/>
</dbReference>
<reference evidence="2 3" key="1">
    <citation type="submission" date="2016-02" db="EMBL/GenBank/DDBJ databases">
        <title>Draft Genome for Tepidibacillus decaturensis nov. sp. Strain Z9, an Anaerobic, Moderately Thermophilic and Heterotrophic Bacterium from Deep Subsurface of the Illinois Basin, USA.</title>
        <authorList>
            <person name="Dong Y."/>
            <person name="Chang J.Y."/>
            <person name="Sanford R."/>
            <person name="Fouke B.W."/>
        </authorList>
    </citation>
    <scope>NUCLEOTIDE SEQUENCE [LARGE SCALE GENOMIC DNA]</scope>
    <source>
        <strain evidence="2 3">Z9</strain>
    </source>
</reference>
<feature type="transmembrane region" description="Helical" evidence="1">
    <location>
        <begin position="39"/>
        <end position="61"/>
    </location>
</feature>
<sequence>MKWGVKQLTLMAMLVAIGTITSTLIWFPAGIAKAYPMQHAINVISAVVLGPVGGITVAFLIGLLRNILGVGTILAFPGGMIGAFIAGWLYRKTKKLFWAAFGEVIGTGFLGAIASVPIAYFFLGKSVAVFFFVPSFLVSTISGSILAYLVISLLMKNEMMAKQMMSFQES</sequence>
<organism evidence="2 3">
    <name type="scientific">Tepidibacillus decaturensis</name>
    <dbReference type="NCBI Taxonomy" id="1413211"/>
    <lineage>
        <taxon>Bacteria</taxon>
        <taxon>Bacillati</taxon>
        <taxon>Bacillota</taxon>
        <taxon>Bacilli</taxon>
        <taxon>Bacillales</taxon>
        <taxon>Bacillaceae</taxon>
        <taxon>Tepidibacillus</taxon>
    </lineage>
</organism>
<dbReference type="OrthoDB" id="5516776at2"/>
<feature type="transmembrane region" description="Helical" evidence="1">
    <location>
        <begin position="6"/>
        <end position="27"/>
    </location>
</feature>
<dbReference type="PIRSF" id="PIRSF024534">
    <property type="entry name" value="ThiW"/>
    <property type="match status" value="1"/>
</dbReference>
<dbReference type="STRING" id="1413211.U473_06315"/>
<keyword evidence="1" id="KW-1133">Transmembrane helix</keyword>
<keyword evidence="1" id="KW-0472">Membrane</keyword>
<dbReference type="AlphaFoldDB" id="A0A135L3Y4"/>
<protein>
    <submittedName>
        <fullName evidence="2">Energy coupling factor transporter S component ThiW</fullName>
    </submittedName>
</protein>
<evidence type="ECO:0000313" key="3">
    <source>
        <dbReference type="Proteomes" id="UP000070352"/>
    </source>
</evidence>
<name>A0A135L3Y4_9BACI</name>
<comment type="caution">
    <text evidence="2">The sequence shown here is derived from an EMBL/GenBank/DDBJ whole genome shotgun (WGS) entry which is preliminary data.</text>
</comment>
<dbReference type="InterPro" id="IPR012652">
    <property type="entry name" value="ThiW"/>
</dbReference>